<dbReference type="InterPro" id="IPR044645">
    <property type="entry name" value="DG1/EMB2279-like"/>
</dbReference>
<feature type="compositionally biased region" description="Polar residues" evidence="3">
    <location>
        <begin position="88"/>
        <end position="108"/>
    </location>
</feature>
<dbReference type="InterPro" id="IPR002885">
    <property type="entry name" value="PPR_rpt"/>
</dbReference>
<dbReference type="Pfam" id="PF13041">
    <property type="entry name" value="PPR_2"/>
    <property type="match status" value="1"/>
</dbReference>
<accession>A0AAN8VRE0</accession>
<evidence type="ECO:0000313" key="5">
    <source>
        <dbReference type="Proteomes" id="UP001370490"/>
    </source>
</evidence>
<evidence type="ECO:0000313" key="4">
    <source>
        <dbReference type="EMBL" id="KAK6932022.1"/>
    </source>
</evidence>
<keyword evidence="1" id="KW-0677">Repeat</keyword>
<dbReference type="AlphaFoldDB" id="A0AAN8VRE0"/>
<protein>
    <submittedName>
        <fullName evidence="4">Pentatricopeptide repeat</fullName>
    </submittedName>
</protein>
<dbReference type="InterPro" id="IPR011990">
    <property type="entry name" value="TPR-like_helical_dom_sf"/>
</dbReference>
<dbReference type="NCBIfam" id="TIGR00756">
    <property type="entry name" value="PPR"/>
    <property type="match status" value="1"/>
</dbReference>
<feature type="region of interest" description="Disordered" evidence="3">
    <location>
        <begin position="87"/>
        <end position="132"/>
    </location>
</feature>
<dbReference type="PROSITE" id="PS51375">
    <property type="entry name" value="PPR"/>
    <property type="match status" value="1"/>
</dbReference>
<dbReference type="Proteomes" id="UP001370490">
    <property type="component" value="Unassembled WGS sequence"/>
</dbReference>
<dbReference type="EMBL" id="JBAMMX010000010">
    <property type="protein sequence ID" value="KAK6932022.1"/>
    <property type="molecule type" value="Genomic_DNA"/>
</dbReference>
<sequence length="569" mass="65751">MLLSIAPNQQMGTIDFQRRPLVWSLNSQKPNCGFALNNRKVNRISTRQLNWRTITSALSDKVLDKEFGFKPSFNEYLKAMESVKHKSVNGSNNKFNRGSRTAEETPQSTRKRPESTEQRPFPSLGSFDVEGERKKLKNANELGSIKTKKEVARETLESEAVENVNPNVNGKEQVRDYSEIFGGGCESGQYNRVHRTLKESGAFKNVASIVNSEGQVSDYGENFRGVPENREYRMSQRNCKEEGYRNEIQKTGFPMANLDGKLDKREGENERHIEEEVELRNVKTSGSTRGLIRRGHDRYLEVERAAFRNIEEFTDFKGKPRLSRNEMEDRIQHLAKWKNSIGVEWGIPQFKALNEFIVDSLNGADINMPEWMFSKMMRSAKIRFCDHSILRIIQILGKLGNWRRVLQVIEWLQMRERYKSNKLRYIYTAALDVLKKARRPVEALNGQMSSYPDLVTYRCIAIALGQAGHIKELFDVIDTMRSMPKKKFNIGPLEKWDPRLEPDIVVYNAVLNACVKRKHWEGAFWVLQQLKQQGLKPCTSTYGLVMEVRHISSVFSFCLRFTVTSRIVQ</sequence>
<dbReference type="FunFam" id="1.25.40.10:FF:000363">
    <property type="entry name" value="Pentatricopeptide repeat-containing protein"/>
    <property type="match status" value="1"/>
</dbReference>
<keyword evidence="5" id="KW-1185">Reference proteome</keyword>
<evidence type="ECO:0000256" key="1">
    <source>
        <dbReference type="ARBA" id="ARBA00022737"/>
    </source>
</evidence>
<dbReference type="GO" id="GO:0009507">
    <property type="term" value="C:chloroplast"/>
    <property type="evidence" value="ECO:0007669"/>
    <property type="project" value="TreeGrafter"/>
</dbReference>
<evidence type="ECO:0000256" key="3">
    <source>
        <dbReference type="SAM" id="MobiDB-lite"/>
    </source>
</evidence>
<comment type="caution">
    <text evidence="4">The sequence shown here is derived from an EMBL/GenBank/DDBJ whole genome shotgun (WGS) entry which is preliminary data.</text>
</comment>
<dbReference type="PANTHER" id="PTHR46935:SF1">
    <property type="entry name" value="OS01G0674700 PROTEIN"/>
    <property type="match status" value="1"/>
</dbReference>
<feature type="repeat" description="PPR" evidence="2">
    <location>
        <begin position="503"/>
        <end position="537"/>
    </location>
</feature>
<feature type="non-terminal residue" evidence="4">
    <location>
        <position position="569"/>
    </location>
</feature>
<dbReference type="Gene3D" id="1.25.40.10">
    <property type="entry name" value="Tetratricopeptide repeat domain"/>
    <property type="match status" value="1"/>
</dbReference>
<reference evidence="4 5" key="1">
    <citation type="submission" date="2023-12" db="EMBL/GenBank/DDBJ databases">
        <title>A high-quality genome assembly for Dillenia turbinata (Dilleniales).</title>
        <authorList>
            <person name="Chanderbali A."/>
        </authorList>
    </citation>
    <scope>NUCLEOTIDE SEQUENCE [LARGE SCALE GENOMIC DNA]</scope>
    <source>
        <strain evidence="4">LSX21</strain>
        <tissue evidence="4">Leaf</tissue>
    </source>
</reference>
<organism evidence="4 5">
    <name type="scientific">Dillenia turbinata</name>
    <dbReference type="NCBI Taxonomy" id="194707"/>
    <lineage>
        <taxon>Eukaryota</taxon>
        <taxon>Viridiplantae</taxon>
        <taxon>Streptophyta</taxon>
        <taxon>Embryophyta</taxon>
        <taxon>Tracheophyta</taxon>
        <taxon>Spermatophyta</taxon>
        <taxon>Magnoliopsida</taxon>
        <taxon>eudicotyledons</taxon>
        <taxon>Gunneridae</taxon>
        <taxon>Pentapetalae</taxon>
        <taxon>Dilleniales</taxon>
        <taxon>Dilleniaceae</taxon>
        <taxon>Dillenia</taxon>
    </lineage>
</organism>
<dbReference type="GO" id="GO:0009658">
    <property type="term" value="P:chloroplast organization"/>
    <property type="evidence" value="ECO:0007669"/>
    <property type="project" value="InterPro"/>
</dbReference>
<dbReference type="PANTHER" id="PTHR46935">
    <property type="entry name" value="OS01G0674700 PROTEIN"/>
    <property type="match status" value="1"/>
</dbReference>
<proteinExistence type="predicted"/>
<name>A0AAN8VRE0_9MAGN</name>
<gene>
    <name evidence="4" type="ORF">RJ641_001646</name>
</gene>
<evidence type="ECO:0000256" key="2">
    <source>
        <dbReference type="PROSITE-ProRule" id="PRU00708"/>
    </source>
</evidence>